<keyword evidence="1" id="KW-0805">Transcription regulation</keyword>
<dbReference type="PROSITE" id="PS50977">
    <property type="entry name" value="HTH_TETR_2"/>
    <property type="match status" value="1"/>
</dbReference>
<organism evidence="6 7">
    <name type="scientific">Kibdelosporangium aridum</name>
    <dbReference type="NCBI Taxonomy" id="2030"/>
    <lineage>
        <taxon>Bacteria</taxon>
        <taxon>Bacillati</taxon>
        <taxon>Actinomycetota</taxon>
        <taxon>Actinomycetes</taxon>
        <taxon>Pseudonocardiales</taxon>
        <taxon>Pseudonocardiaceae</taxon>
        <taxon>Kibdelosporangium</taxon>
    </lineage>
</organism>
<dbReference type="RefSeq" id="WP_084425382.1">
    <property type="nucleotide sequence ID" value="NZ_FWXV01000001.1"/>
</dbReference>
<accession>A0A1W2BKR1</accession>
<keyword evidence="7" id="KW-1185">Reference proteome</keyword>
<dbReference type="Proteomes" id="UP000192674">
    <property type="component" value="Unassembled WGS sequence"/>
</dbReference>
<evidence type="ECO:0000313" key="6">
    <source>
        <dbReference type="EMBL" id="SMC73436.1"/>
    </source>
</evidence>
<sequence>MTRSYHSPRRELAASVTRNAILDAAEELFAELGYPRTTIAKIAAAAQVSANTVYQSVGGKPQLVSAIADRSANDPLIERSLRAIAEATSGHEVIRELGVSGGRLVASQIRAISVVWDNAIADPLVAAVVERTKELFFMRLNRIVARLRALDALRPGIGDERAAQILYFYFGSESWRSLRSFGWSWEQATDWLVAQAEVALLAER</sequence>
<dbReference type="InterPro" id="IPR009057">
    <property type="entry name" value="Homeodomain-like_sf"/>
</dbReference>
<proteinExistence type="predicted"/>
<evidence type="ECO:0000256" key="2">
    <source>
        <dbReference type="ARBA" id="ARBA00023125"/>
    </source>
</evidence>
<dbReference type="GO" id="GO:0000976">
    <property type="term" value="F:transcription cis-regulatory region binding"/>
    <property type="evidence" value="ECO:0007669"/>
    <property type="project" value="TreeGrafter"/>
</dbReference>
<dbReference type="Gene3D" id="1.10.357.10">
    <property type="entry name" value="Tetracycline Repressor, domain 2"/>
    <property type="match status" value="1"/>
</dbReference>
<feature type="DNA-binding region" description="H-T-H motif" evidence="4">
    <location>
        <begin position="38"/>
        <end position="57"/>
    </location>
</feature>
<dbReference type="PANTHER" id="PTHR30055">
    <property type="entry name" value="HTH-TYPE TRANSCRIPTIONAL REGULATOR RUTR"/>
    <property type="match status" value="1"/>
</dbReference>
<protein>
    <submittedName>
        <fullName evidence="6">Transcriptional regulator, TetR family</fullName>
    </submittedName>
</protein>
<dbReference type="InterPro" id="IPR050109">
    <property type="entry name" value="HTH-type_TetR-like_transc_reg"/>
</dbReference>
<feature type="domain" description="HTH tetR-type" evidence="5">
    <location>
        <begin position="15"/>
        <end position="75"/>
    </location>
</feature>
<evidence type="ECO:0000256" key="4">
    <source>
        <dbReference type="PROSITE-ProRule" id="PRU00335"/>
    </source>
</evidence>
<evidence type="ECO:0000256" key="1">
    <source>
        <dbReference type="ARBA" id="ARBA00023015"/>
    </source>
</evidence>
<evidence type="ECO:0000313" key="7">
    <source>
        <dbReference type="Proteomes" id="UP000192674"/>
    </source>
</evidence>
<dbReference type="Pfam" id="PF00440">
    <property type="entry name" value="TetR_N"/>
    <property type="match status" value="1"/>
</dbReference>
<dbReference type="InterPro" id="IPR001647">
    <property type="entry name" value="HTH_TetR"/>
</dbReference>
<name>A0A1W2BKR1_KIBAR</name>
<dbReference type="SUPFAM" id="SSF46689">
    <property type="entry name" value="Homeodomain-like"/>
    <property type="match status" value="1"/>
</dbReference>
<dbReference type="PRINTS" id="PR00455">
    <property type="entry name" value="HTHTETR"/>
</dbReference>
<dbReference type="GO" id="GO:0003700">
    <property type="term" value="F:DNA-binding transcription factor activity"/>
    <property type="evidence" value="ECO:0007669"/>
    <property type="project" value="TreeGrafter"/>
</dbReference>
<keyword evidence="3" id="KW-0804">Transcription</keyword>
<gene>
    <name evidence="6" type="ORF">SAMN05661093_01776</name>
</gene>
<dbReference type="OrthoDB" id="4823039at2"/>
<keyword evidence="2 4" id="KW-0238">DNA-binding</keyword>
<dbReference type="EMBL" id="FWXV01000001">
    <property type="protein sequence ID" value="SMC73436.1"/>
    <property type="molecule type" value="Genomic_DNA"/>
</dbReference>
<evidence type="ECO:0000259" key="5">
    <source>
        <dbReference type="PROSITE" id="PS50977"/>
    </source>
</evidence>
<dbReference type="PANTHER" id="PTHR30055:SF234">
    <property type="entry name" value="HTH-TYPE TRANSCRIPTIONAL REGULATOR BETI"/>
    <property type="match status" value="1"/>
</dbReference>
<dbReference type="AlphaFoldDB" id="A0A1W2BKR1"/>
<reference evidence="6 7" key="1">
    <citation type="submission" date="2017-04" db="EMBL/GenBank/DDBJ databases">
        <authorList>
            <person name="Afonso C.L."/>
            <person name="Miller P.J."/>
            <person name="Scott M.A."/>
            <person name="Spackman E."/>
            <person name="Goraichik I."/>
            <person name="Dimitrov K.M."/>
            <person name="Suarez D.L."/>
            <person name="Swayne D.E."/>
        </authorList>
    </citation>
    <scope>NUCLEOTIDE SEQUENCE [LARGE SCALE GENOMIC DNA]</scope>
    <source>
        <strain evidence="6 7">DSM 43828</strain>
    </source>
</reference>
<evidence type="ECO:0000256" key="3">
    <source>
        <dbReference type="ARBA" id="ARBA00023163"/>
    </source>
</evidence>